<organism evidence="2">
    <name type="scientific">Pseudogymnoascus destructans</name>
    <dbReference type="NCBI Taxonomy" id="655981"/>
    <lineage>
        <taxon>Eukaryota</taxon>
        <taxon>Fungi</taxon>
        <taxon>Dikarya</taxon>
        <taxon>Ascomycota</taxon>
        <taxon>Pezizomycotina</taxon>
        <taxon>Leotiomycetes</taxon>
        <taxon>Thelebolales</taxon>
        <taxon>Thelebolaceae</taxon>
        <taxon>Pseudogymnoascus</taxon>
    </lineage>
</organism>
<protein>
    <submittedName>
        <fullName evidence="2">Uncharacterized protein</fullName>
    </submittedName>
</protein>
<keyword evidence="1" id="KW-1133">Transmembrane helix</keyword>
<dbReference type="OrthoDB" id="4191440at2759"/>
<keyword evidence="1" id="KW-0472">Membrane</keyword>
<feature type="transmembrane region" description="Helical" evidence="1">
    <location>
        <begin position="154"/>
        <end position="174"/>
    </location>
</feature>
<dbReference type="AlphaFoldDB" id="A0A176ZZW4"/>
<feature type="transmembrane region" description="Helical" evidence="1">
    <location>
        <begin position="80"/>
        <end position="100"/>
    </location>
</feature>
<dbReference type="GeneID" id="36291425"/>
<dbReference type="EMBL" id="KV441409">
    <property type="protein sequence ID" value="OAF55387.1"/>
    <property type="molecule type" value="Genomic_DNA"/>
</dbReference>
<name>A0A176ZZW4_9PEZI</name>
<sequence length="465" mass="53561">MSGGTFAFFRFSVILLLVNLAWTARSNSLLVHKHAAELLGPQFNSNIDRGEREIYIGLIFCFWYDIVAWVLSILDSCVLLVYMGLIDLGVVAALIPAVYWQSTYIPRWKSACKSATSWQVSNASDESWFTVLAKLQKPADPDPKGCCEKYVETWIFTVAVIVIFSIFGILNILAGARNQLFTLYGLKRPWSTDMIRNRTFLRTLLKYLLLPFYIIWHFFVFPRTRAKWYFCYRYCVKVIYRHRGRRSSSTARLVQDNPPYENNTIFRDTYSDRLSRLLILDISTLIASNLHYTDIQSLSLASSHIRETLFPTGNIRHHTAHFRLNSCNLTGKTRCWHCQIQLCDGCGFERELRDTPTSLHLEDCKPRCTTCYKDTTSGQSSCKCRPYLTKQMVCVNCRKLPSEVLVTHRDARDRAKLERSLMQPVPCSHCGAGLETDGPRWWVCTRCERECANHIHPGWAPKSAV</sequence>
<dbReference type="eggNOG" id="ENOG502SN5K">
    <property type="taxonomic scope" value="Eukaryota"/>
</dbReference>
<reference evidence="2" key="1">
    <citation type="submission" date="2016-03" db="EMBL/GenBank/DDBJ databases">
        <title>Updated assembly of Pseudogymnoascus destructans, the fungus causing white-nose syndrome of bats.</title>
        <authorList>
            <person name="Palmer J.M."/>
            <person name="Drees K.P."/>
            <person name="Foster J.T."/>
            <person name="Lindner D.L."/>
        </authorList>
    </citation>
    <scope>NUCLEOTIDE SEQUENCE [LARGE SCALE GENOMIC DNA]</scope>
    <source>
        <strain evidence="2">20631-21</strain>
    </source>
</reference>
<keyword evidence="1" id="KW-0812">Transmembrane</keyword>
<feature type="transmembrane region" description="Helical" evidence="1">
    <location>
        <begin position="6"/>
        <end position="24"/>
    </location>
</feature>
<proteinExistence type="predicted"/>
<dbReference type="RefSeq" id="XP_024320687.1">
    <property type="nucleotide sequence ID" value="XM_024471936.1"/>
</dbReference>
<dbReference type="VEuPathDB" id="FungiDB:GMDG_07124"/>
<gene>
    <name evidence="2" type="ORF">VC83_08384</name>
</gene>
<evidence type="ECO:0000313" key="2">
    <source>
        <dbReference type="EMBL" id="OAF55387.1"/>
    </source>
</evidence>
<feature type="transmembrane region" description="Helical" evidence="1">
    <location>
        <begin position="204"/>
        <end position="221"/>
    </location>
</feature>
<dbReference type="Proteomes" id="UP000077154">
    <property type="component" value="Unassembled WGS sequence"/>
</dbReference>
<feature type="transmembrane region" description="Helical" evidence="1">
    <location>
        <begin position="54"/>
        <end position="74"/>
    </location>
</feature>
<evidence type="ECO:0000256" key="1">
    <source>
        <dbReference type="SAM" id="Phobius"/>
    </source>
</evidence>
<accession>A0A176ZZW4</accession>